<keyword evidence="1" id="KW-0732">Signal</keyword>
<evidence type="ECO:0000256" key="1">
    <source>
        <dbReference type="SAM" id="SignalP"/>
    </source>
</evidence>
<reference evidence="2 3" key="1">
    <citation type="submission" date="2016-10" db="EMBL/GenBank/DDBJ databases">
        <authorList>
            <person name="de Groot N.N."/>
        </authorList>
    </citation>
    <scope>NUCLEOTIDE SEQUENCE [LARGE SCALE GENOMIC DNA]</scope>
    <source>
        <strain evidence="2 3">GAS232</strain>
    </source>
</reference>
<dbReference type="AlphaFoldDB" id="A0A1G7MK65"/>
<proteinExistence type="predicted"/>
<gene>
    <name evidence="2" type="ORF">SAMN05444167_2830</name>
</gene>
<accession>A0A1G7MK65</accession>
<name>A0A1G7MK65_9BACT</name>
<dbReference type="EMBL" id="LT629690">
    <property type="protein sequence ID" value="SDF62054.1"/>
    <property type="molecule type" value="Genomic_DNA"/>
</dbReference>
<evidence type="ECO:0000313" key="2">
    <source>
        <dbReference type="EMBL" id="SDF62054.1"/>
    </source>
</evidence>
<keyword evidence="3" id="KW-1185">Reference proteome</keyword>
<dbReference type="Proteomes" id="UP000182427">
    <property type="component" value="Chromosome I"/>
</dbReference>
<organism evidence="2 3">
    <name type="scientific">Terriglobus roseus</name>
    <dbReference type="NCBI Taxonomy" id="392734"/>
    <lineage>
        <taxon>Bacteria</taxon>
        <taxon>Pseudomonadati</taxon>
        <taxon>Acidobacteriota</taxon>
        <taxon>Terriglobia</taxon>
        <taxon>Terriglobales</taxon>
        <taxon>Acidobacteriaceae</taxon>
        <taxon>Terriglobus</taxon>
    </lineage>
</organism>
<evidence type="ECO:0000313" key="3">
    <source>
        <dbReference type="Proteomes" id="UP000182427"/>
    </source>
</evidence>
<sequence>MISMRKVLPLVLLAATTASSQTNKPLPDIESLRARALEVNKATEAQRERYLCRIRTETIELDPKGNQKKVDADEREIFFVKQRQITQTVTHNGKPLSEHDAKKEIDKVKKQIQDAEAGKPNEMGISQAQIVKLIKLTNERRVMINGRPTILFDGVGNPQAKASGMIEKAVQAMEGTVAVDEATGHVQDTNVHGVRDVKLAGGLLANIHKGFLLHIITAPRNDGVWLVQEVWGSGDARIGLFMHPSYRFHQITEGCRLFDVNADSAEALQEKH</sequence>
<feature type="signal peptide" evidence="1">
    <location>
        <begin position="1"/>
        <end position="20"/>
    </location>
</feature>
<feature type="chain" id="PRO_5009241958" evidence="1">
    <location>
        <begin position="21"/>
        <end position="272"/>
    </location>
</feature>
<protein>
    <submittedName>
        <fullName evidence="2">Uncharacterized protein</fullName>
    </submittedName>
</protein>